<keyword evidence="2" id="KW-1185">Reference proteome</keyword>
<protein>
    <submittedName>
        <fullName evidence="1">Uncharacterized protein</fullName>
    </submittedName>
</protein>
<accession>A0A3M7SG03</accession>
<dbReference type="EMBL" id="REGN01001452">
    <property type="protein sequence ID" value="RNA34567.1"/>
    <property type="molecule type" value="Genomic_DNA"/>
</dbReference>
<dbReference type="Proteomes" id="UP000276133">
    <property type="component" value="Unassembled WGS sequence"/>
</dbReference>
<evidence type="ECO:0000313" key="2">
    <source>
        <dbReference type="Proteomes" id="UP000276133"/>
    </source>
</evidence>
<reference evidence="1 2" key="1">
    <citation type="journal article" date="2018" name="Sci. Rep.">
        <title>Genomic signatures of local adaptation to the degree of environmental predictability in rotifers.</title>
        <authorList>
            <person name="Franch-Gras L."/>
            <person name="Hahn C."/>
            <person name="Garcia-Roger E.M."/>
            <person name="Carmona M.J."/>
            <person name="Serra M."/>
            <person name="Gomez A."/>
        </authorList>
    </citation>
    <scope>NUCLEOTIDE SEQUENCE [LARGE SCALE GENOMIC DNA]</scope>
    <source>
        <strain evidence="1">HYR1</strain>
    </source>
</reference>
<sequence>GPFFNSFIASNDDLTSDHYPIELELGLNTVK</sequence>
<gene>
    <name evidence="1" type="ORF">BpHYR1_009119</name>
</gene>
<feature type="non-terminal residue" evidence="1">
    <location>
        <position position="1"/>
    </location>
</feature>
<name>A0A3M7SG03_BRAPC</name>
<evidence type="ECO:0000313" key="1">
    <source>
        <dbReference type="EMBL" id="RNA34567.1"/>
    </source>
</evidence>
<proteinExistence type="predicted"/>
<organism evidence="1 2">
    <name type="scientific">Brachionus plicatilis</name>
    <name type="common">Marine rotifer</name>
    <name type="synonym">Brachionus muelleri</name>
    <dbReference type="NCBI Taxonomy" id="10195"/>
    <lineage>
        <taxon>Eukaryota</taxon>
        <taxon>Metazoa</taxon>
        <taxon>Spiralia</taxon>
        <taxon>Gnathifera</taxon>
        <taxon>Rotifera</taxon>
        <taxon>Eurotatoria</taxon>
        <taxon>Monogononta</taxon>
        <taxon>Pseudotrocha</taxon>
        <taxon>Ploima</taxon>
        <taxon>Brachionidae</taxon>
        <taxon>Brachionus</taxon>
    </lineage>
</organism>
<comment type="caution">
    <text evidence="1">The sequence shown here is derived from an EMBL/GenBank/DDBJ whole genome shotgun (WGS) entry which is preliminary data.</text>
</comment>
<dbReference type="AlphaFoldDB" id="A0A3M7SG03"/>